<feature type="transmembrane region" description="Helical" evidence="4">
    <location>
        <begin position="146"/>
        <end position="170"/>
    </location>
</feature>
<dbReference type="PROSITE" id="PS00041">
    <property type="entry name" value="HTH_ARAC_FAMILY_1"/>
    <property type="match status" value="1"/>
</dbReference>
<feature type="transmembrane region" description="Helical" evidence="4">
    <location>
        <begin position="230"/>
        <end position="248"/>
    </location>
</feature>
<gene>
    <name evidence="6" type="ORF">N482_12145</name>
</gene>
<keyword evidence="2" id="KW-0238">DNA-binding</keyword>
<dbReference type="PATRIC" id="fig|1365253.3.peg.2949"/>
<evidence type="ECO:0000313" key="7">
    <source>
        <dbReference type="Proteomes" id="UP000076587"/>
    </source>
</evidence>
<feature type="transmembrane region" description="Helical" evidence="4">
    <location>
        <begin position="103"/>
        <end position="126"/>
    </location>
</feature>
<evidence type="ECO:0000259" key="5">
    <source>
        <dbReference type="PROSITE" id="PS01124"/>
    </source>
</evidence>
<dbReference type="EMBL" id="AUXT01000169">
    <property type="protein sequence ID" value="KZN46535.1"/>
    <property type="molecule type" value="Genomic_DNA"/>
</dbReference>
<feature type="transmembrane region" description="Helical" evidence="4">
    <location>
        <begin position="61"/>
        <end position="83"/>
    </location>
</feature>
<proteinExistence type="predicted"/>
<keyword evidence="3" id="KW-0804">Transcription</keyword>
<dbReference type="RefSeq" id="WP_063377514.1">
    <property type="nucleotide sequence ID" value="NZ_AUXT01000169.1"/>
</dbReference>
<feature type="domain" description="HTH araC/xylS-type" evidence="5">
    <location>
        <begin position="300"/>
        <end position="401"/>
    </location>
</feature>
<evidence type="ECO:0000256" key="1">
    <source>
        <dbReference type="ARBA" id="ARBA00023015"/>
    </source>
</evidence>
<evidence type="ECO:0000256" key="3">
    <source>
        <dbReference type="ARBA" id="ARBA00023163"/>
    </source>
</evidence>
<evidence type="ECO:0000256" key="2">
    <source>
        <dbReference type="ARBA" id="ARBA00023125"/>
    </source>
</evidence>
<dbReference type="GO" id="GO:0003700">
    <property type="term" value="F:DNA-binding transcription factor activity"/>
    <property type="evidence" value="ECO:0007669"/>
    <property type="project" value="InterPro"/>
</dbReference>
<dbReference type="Gene3D" id="1.10.10.60">
    <property type="entry name" value="Homeodomain-like"/>
    <property type="match status" value="2"/>
</dbReference>
<evidence type="ECO:0000256" key="4">
    <source>
        <dbReference type="SAM" id="Phobius"/>
    </source>
</evidence>
<dbReference type="SUPFAM" id="SSF46689">
    <property type="entry name" value="Homeodomain-like"/>
    <property type="match status" value="1"/>
</dbReference>
<dbReference type="SMART" id="SM00342">
    <property type="entry name" value="HTH_ARAC"/>
    <property type="match status" value="1"/>
</dbReference>
<feature type="transmembrane region" description="Helical" evidence="4">
    <location>
        <begin position="197"/>
        <end position="218"/>
    </location>
</feature>
<dbReference type="Pfam" id="PF12833">
    <property type="entry name" value="HTH_18"/>
    <property type="match status" value="1"/>
</dbReference>
<dbReference type="PROSITE" id="PS01124">
    <property type="entry name" value="HTH_ARAC_FAMILY_2"/>
    <property type="match status" value="1"/>
</dbReference>
<dbReference type="PRINTS" id="PR00032">
    <property type="entry name" value="HTHARAC"/>
</dbReference>
<dbReference type="OrthoDB" id="345413at2"/>
<name>A0A167BH83_9GAMM</name>
<keyword evidence="4" id="KW-1133">Transmembrane helix</keyword>
<dbReference type="InterPro" id="IPR018060">
    <property type="entry name" value="HTH_AraC"/>
</dbReference>
<organism evidence="6 7">
    <name type="scientific">Pseudoalteromonas luteoviolacea NCIMB 1942</name>
    <dbReference type="NCBI Taxonomy" id="1365253"/>
    <lineage>
        <taxon>Bacteria</taxon>
        <taxon>Pseudomonadati</taxon>
        <taxon>Pseudomonadota</taxon>
        <taxon>Gammaproteobacteria</taxon>
        <taxon>Alteromonadales</taxon>
        <taxon>Pseudoalteromonadaceae</taxon>
        <taxon>Pseudoalteromonas</taxon>
    </lineage>
</organism>
<dbReference type="InterPro" id="IPR020449">
    <property type="entry name" value="Tscrpt_reg_AraC-type_HTH"/>
</dbReference>
<keyword evidence="4" id="KW-0472">Membrane</keyword>
<dbReference type="InterPro" id="IPR018062">
    <property type="entry name" value="HTH_AraC-typ_CS"/>
</dbReference>
<reference evidence="6 7" key="1">
    <citation type="submission" date="2013-07" db="EMBL/GenBank/DDBJ databases">
        <title>Comparative Genomic and Metabolomic Analysis of Twelve Strains of Pseudoalteromonas luteoviolacea.</title>
        <authorList>
            <person name="Vynne N.G."/>
            <person name="Mansson M."/>
            <person name="Gram L."/>
        </authorList>
    </citation>
    <scope>NUCLEOTIDE SEQUENCE [LARGE SCALE GENOMIC DNA]</scope>
    <source>
        <strain evidence="6 7">NCIMB 1942</strain>
    </source>
</reference>
<dbReference type="PANTHER" id="PTHR43280">
    <property type="entry name" value="ARAC-FAMILY TRANSCRIPTIONAL REGULATOR"/>
    <property type="match status" value="1"/>
</dbReference>
<feature type="transmembrane region" description="Helical" evidence="4">
    <location>
        <begin position="6"/>
        <end position="27"/>
    </location>
</feature>
<comment type="caution">
    <text evidence="6">The sequence shown here is derived from an EMBL/GenBank/DDBJ whole genome shotgun (WGS) entry which is preliminary data.</text>
</comment>
<dbReference type="PANTHER" id="PTHR43280:SF29">
    <property type="entry name" value="ARAC-FAMILY TRANSCRIPTIONAL REGULATOR"/>
    <property type="match status" value="1"/>
</dbReference>
<dbReference type="AlphaFoldDB" id="A0A167BH83"/>
<dbReference type="InterPro" id="IPR009057">
    <property type="entry name" value="Homeodomain-like_sf"/>
</dbReference>
<evidence type="ECO:0000313" key="6">
    <source>
        <dbReference type="EMBL" id="KZN46535.1"/>
    </source>
</evidence>
<protein>
    <recommendedName>
        <fullName evidence="5">HTH araC/xylS-type domain-containing protein</fullName>
    </recommendedName>
</protein>
<sequence length="409" mass="46115">MSDQPILFSLNIATLCIILFSTHQLVLRAHGKQVYWPLALCLMSIGVVNCMPSIQQLVPQFQVFSLILSLPALLLIAPCLWLYTKGLTNQVPWQLELRDSRHLVPAAFGGFIALVAFCLPTQYLHAVLVTEELSVVEKAPNLIRNIIYGLLISAFLSVLGWVLQSTWYAYKIVVRLRIYRTQLQDVFASTEQKELRWLNWLLIIVGGAWVFTAVNLVLDNLFSPIHYDAQLYALMVFVVIYSLALWGLRQKPGFAELYGSAPCADTNAFEFVSVNEATDNKEQKYQRSALSTNQAANIAKKIAQAMKEDQLYLDAALSLPKLAAHIHTSPNYISQTLNETLGVRFFDFVNKYRVIAAQEYLQTTDKTILDVAMAVGFNSKSAFYTAFKKHTDLTPSQYKKRHHAASTKV</sequence>
<keyword evidence="4" id="KW-0812">Transmembrane</keyword>
<keyword evidence="1" id="KW-0805">Transcription regulation</keyword>
<feature type="transmembrane region" description="Helical" evidence="4">
    <location>
        <begin position="34"/>
        <end position="55"/>
    </location>
</feature>
<dbReference type="GO" id="GO:0043565">
    <property type="term" value="F:sequence-specific DNA binding"/>
    <property type="evidence" value="ECO:0007669"/>
    <property type="project" value="InterPro"/>
</dbReference>
<dbReference type="Proteomes" id="UP000076587">
    <property type="component" value="Unassembled WGS sequence"/>
</dbReference>
<accession>A0A167BH83</accession>